<proteinExistence type="predicted"/>
<dbReference type="Proteomes" id="UP000640274">
    <property type="component" value="Unassembled WGS sequence"/>
</dbReference>
<keyword evidence="3" id="KW-1185">Reference proteome</keyword>
<accession>A0A934MP46</accession>
<gene>
    <name evidence="2" type="ORF">JFN88_01875</name>
</gene>
<protein>
    <recommendedName>
        <fullName evidence="1">Atrophied bacterial Ig domain-containing protein</fullName>
    </recommendedName>
</protein>
<evidence type="ECO:0000259" key="1">
    <source>
        <dbReference type="Pfam" id="PF20578"/>
    </source>
</evidence>
<evidence type="ECO:0000313" key="3">
    <source>
        <dbReference type="Proteomes" id="UP000640274"/>
    </source>
</evidence>
<comment type="caution">
    <text evidence="2">The sequence shown here is derived from an EMBL/GenBank/DDBJ whole genome shotgun (WGS) entry which is preliminary data.</text>
</comment>
<dbReference type="RefSeq" id="WP_332908413.1">
    <property type="nucleotide sequence ID" value="NZ_JAELUP010000004.1"/>
</dbReference>
<evidence type="ECO:0000313" key="2">
    <source>
        <dbReference type="EMBL" id="MBJ6360069.1"/>
    </source>
</evidence>
<dbReference type="InterPro" id="IPR046780">
    <property type="entry name" value="aBig_2"/>
</dbReference>
<feature type="domain" description="Atrophied bacterial Ig" evidence="1">
    <location>
        <begin position="2047"/>
        <end position="2108"/>
    </location>
</feature>
<feature type="domain" description="Atrophied bacterial Ig" evidence="1">
    <location>
        <begin position="1756"/>
        <end position="1843"/>
    </location>
</feature>
<feature type="domain" description="Atrophied bacterial Ig" evidence="1">
    <location>
        <begin position="1658"/>
        <end position="1748"/>
    </location>
</feature>
<sequence>MYKEKNGNKKPLTKSIATVLSATIAATSVVSVLPTNIASADEASAIAAVNAAATVTEMRSALAQADLALNLTGYDLLSSTGKDIVAQKMIDFRTHNGNYSSVTVIQQELNKAVVERQNLEILNNAIQAVNTAASASDLRVALEDPALGLILTTYNNLSTPGGKQEVAQLLFDYIGAHGHFSDQAAIQNQFNIAVQATLDNEALAFAVKSVNDATDANAIKIALEDPYLGLVLISYHNLSLSDQIVVAQQLYEFKEENGAFANKAAIQTKLNALVSQRVQDAAYDAAVQTLNGASSAVAMKSALEASDLGLDLTEYYKLNAVHRLAAAQAVLDYKTLNGSFANQSSIQATLSSIVAAEQVAQAVDVVNAAADANSIKSALTASVLNLSLTTYNGLLTADKDAVAAFVLANRGLGFADQAAVQAALDGAIATNAPIAAVNLATDAVAAQLALEAAPLGLDLGNAYTVWASADKTAVASALVANRPIDGYVNIAAVQAAFNAAVIVRTPVAVVNLAADVIQLQAALEDGTLGLNLGANYATDWLDADRAAVAGEVLVNRPGTGFVDKAAVQASFNAALLARAAVAAVNTALDKADILSALQNETLDIVLGEFASWKEADQEAVAATVLAARPGTGYVDKAAVQAAVDLALAARKDIAAVNSATDAAAMQAALEEPNLTLNLGASYSGWQLADKTAVATAVLNARPLNGYEDLAEIQSAFDAAVLDAVPLAGVNGAGNAADMKAELESGSLNLILGPSYNNLSDPNKTAVAAWVLGNRPTGGYTDKIAVQTALDMAIAIQYVNIAVNAADMKSALEDSTLNLTLGAYANWGNADQNAVADGVIAARGAGYASKAMIQTELDSQIVARLAVAAVNLAANAGATQTALESETLGLTLGVYTDWTPADKAAVAAAVLAARPADGYVDKAAVQTAFGNAITARSSVAAVNTAADVIAIKAALESGSLALTLGNYSGWSAADKSAVAQAVLLSRPSNGFVDKAAVQATFSAAVASRTAVALVNSSSAAAIMRIALLNPALDLILGAYENWTNADQLAVANTVLNGIPVGGYVDKAAVQTAFDAAFAARLPVASVNIATTAAAAQAALEDAELGLTLGDYESWTTADKSAVASAVQAGHLGNGYADIAAVQDAFDDAVIARRPVALVNIAIDEEGIQTALVNITLNLDLSDYDTLLLSDQWLVAAHILEHRPVGGFADKAAVQLALNSAIDAEATMAAVNHAATDSAMKTALENGDLGLSFGDYENWTNADKLAVAAYVLSNRQAVGYPNVAAVQAAFNDGIEARRAVAAVNIATTKAAVQAALENSALGLALGAYAGWTVSDKAAVAEAVRLAIPVNGYADQTAIQTAFDLALEDREAVAAVNIAQTPAALQAALEDEDLSLTLGVYEDWLAADQLAVAAAVLDARQNDGYTDKAAVQAAFNTAVAGRTAVAAVNLASDAEESQTALEDVSLGLILGSYEDWTDSDKEAVANTVITTRPGGGYADKAAVQAAFNAAIAARAAVAAVNTAADATAMQAALDDAALGLTFGAYANWTAADKTAVAEAVLAAVPTTGFVNLAAVQVAFDAAVLDRTVVANVNIALTPAAIRTALENAQLGLDLSVYNTLGNKDKTDVSGKVLTSRPATGFVSQLEIQTALDKALDTGVLDRDLNALNIQFAAGDTAGRVTGNIELPNVGAEGSTIVWTADIPDVVDIAGTTGTITRPAYLTGDATVTLSAVLTYNGESKTKEFVIKVIKQSISDSESVAADKASLNVGFVLGDSAAGVTQDLSLPTAGANGTAITWSSSNETVIATNGTVNRPAKTANDVIVTLTATIKKGDEQETKQFTVNVLKLTAFNDVESVATDKASLNVGYVSGDSAAGVTQDLTLPTAGANGTTITWSSSNETVIATNGTVNRPAKTANDVIVTLTATIKKGDEQETKQFTVNVLKLTAFNDVESVATDKASLNVGYVSGDSAAGVTQDLTLPTAGANGTTVTWSSSNETVIATNGTVNRPAKTANDVIVTLTATIKKGDEQETKQFTVNVLKLTAFNDVESVATDKASLNVGYVSGDSAAGVTQDLTLPTAGASGTTITWSSSNETVIATNGTVNRPAKTANDV</sequence>
<organism evidence="2 3">
    <name type="scientific">Paenibacillus roseus</name>
    <dbReference type="NCBI Taxonomy" id="2798579"/>
    <lineage>
        <taxon>Bacteria</taxon>
        <taxon>Bacillati</taxon>
        <taxon>Bacillota</taxon>
        <taxon>Bacilli</taxon>
        <taxon>Bacillales</taxon>
        <taxon>Paenibacillaceae</taxon>
        <taxon>Paenibacillus</taxon>
    </lineage>
</organism>
<dbReference type="EMBL" id="JAELUP010000004">
    <property type="protein sequence ID" value="MBJ6360069.1"/>
    <property type="molecule type" value="Genomic_DNA"/>
</dbReference>
<name>A0A934MP46_9BACL</name>
<feature type="domain" description="Atrophied bacterial Ig" evidence="1">
    <location>
        <begin position="1950"/>
        <end position="2037"/>
    </location>
</feature>
<dbReference type="Pfam" id="PF20578">
    <property type="entry name" value="aBig_2"/>
    <property type="match status" value="5"/>
</dbReference>
<feature type="non-terminal residue" evidence="2">
    <location>
        <position position="2109"/>
    </location>
</feature>
<feature type="domain" description="Atrophied bacterial Ig" evidence="1">
    <location>
        <begin position="1853"/>
        <end position="1940"/>
    </location>
</feature>
<reference evidence="2" key="1">
    <citation type="submission" date="2020-12" db="EMBL/GenBank/DDBJ databases">
        <authorList>
            <person name="Huq M.A."/>
        </authorList>
    </citation>
    <scope>NUCLEOTIDE SEQUENCE</scope>
    <source>
        <strain evidence="2">MAHUQ-46</strain>
    </source>
</reference>